<keyword evidence="1" id="KW-0812">Transmembrane</keyword>
<keyword evidence="1" id="KW-1133">Transmembrane helix</keyword>
<keyword evidence="3" id="KW-1185">Reference proteome</keyword>
<dbReference type="AlphaFoldDB" id="A0A1V9ZNS1"/>
<dbReference type="InterPro" id="IPR021067">
    <property type="entry name" value="Glycosyltransferase"/>
</dbReference>
<dbReference type="OrthoDB" id="76265at2759"/>
<dbReference type="Pfam" id="PF11397">
    <property type="entry name" value="GlcNAc"/>
    <property type="match status" value="1"/>
</dbReference>
<evidence type="ECO:0000256" key="1">
    <source>
        <dbReference type="SAM" id="Phobius"/>
    </source>
</evidence>
<keyword evidence="2" id="KW-0808">Transferase</keyword>
<gene>
    <name evidence="2" type="ORF">ACHHYP_05431</name>
</gene>
<dbReference type="GO" id="GO:0016740">
    <property type="term" value="F:transferase activity"/>
    <property type="evidence" value="ECO:0007669"/>
    <property type="project" value="UniProtKB-KW"/>
</dbReference>
<protein>
    <submittedName>
        <fullName evidence="2">GlcNac transferase</fullName>
    </submittedName>
</protein>
<dbReference type="EMBL" id="JNBR01000050">
    <property type="protein sequence ID" value="OQR99634.1"/>
    <property type="molecule type" value="Genomic_DNA"/>
</dbReference>
<dbReference type="PANTHER" id="PTHR34496:SF6">
    <property type="entry name" value="GLYCOSYLTRANSFERASE 2-LIKE DOMAIN-CONTAINING PROTEIN"/>
    <property type="match status" value="1"/>
</dbReference>
<feature type="transmembrane region" description="Helical" evidence="1">
    <location>
        <begin position="448"/>
        <end position="467"/>
    </location>
</feature>
<comment type="caution">
    <text evidence="2">The sequence shown here is derived from an EMBL/GenBank/DDBJ whole genome shotgun (WGS) entry which is preliminary data.</text>
</comment>
<organism evidence="2 3">
    <name type="scientific">Achlya hypogyna</name>
    <name type="common">Oomycete</name>
    <name type="synonym">Protoachlya hypogyna</name>
    <dbReference type="NCBI Taxonomy" id="1202772"/>
    <lineage>
        <taxon>Eukaryota</taxon>
        <taxon>Sar</taxon>
        <taxon>Stramenopiles</taxon>
        <taxon>Oomycota</taxon>
        <taxon>Saprolegniomycetes</taxon>
        <taxon>Saprolegniales</taxon>
        <taxon>Achlyaceae</taxon>
        <taxon>Achlya</taxon>
    </lineage>
</organism>
<dbReference type="PANTHER" id="PTHR34496">
    <property type="entry name" value="GLCNAC TRANSFERASE-RELATED"/>
    <property type="match status" value="1"/>
</dbReference>
<evidence type="ECO:0000313" key="2">
    <source>
        <dbReference type="EMBL" id="OQR99634.1"/>
    </source>
</evidence>
<proteinExistence type="predicted"/>
<reference evidence="2 3" key="1">
    <citation type="journal article" date="2014" name="Genome Biol. Evol.">
        <title>The secreted proteins of Achlya hypogyna and Thraustotheca clavata identify the ancestral oomycete secretome and reveal gene acquisitions by horizontal gene transfer.</title>
        <authorList>
            <person name="Misner I."/>
            <person name="Blouin N."/>
            <person name="Leonard G."/>
            <person name="Richards T.A."/>
            <person name="Lane C.E."/>
        </authorList>
    </citation>
    <scope>NUCLEOTIDE SEQUENCE [LARGE SCALE GENOMIC DNA]</scope>
    <source>
        <strain evidence="2 3">ATCC 48635</strain>
    </source>
</reference>
<sequence>MEPPSFVWDRDVSHGGFTPGQTYTLDPASQNTPLDATAASYRPPPPQVPVTYDTFIGLPSYRDGKRCGFTIFTAFSRAVNPDRLVVGVVDQTAPGDAACVDEYCKLAATHWPEDGGDCRYRNRVHVDARAAQESTGPIGARAILHGLIRDEEFCLVMDSHMQFLPDWDTALVTDWARAENEMAVLSVYPTGFETIGPNLTPPVKLTRHNCYFAHESLPTIPDFGAILIDHSTRPQMGAFIGAGFQFSKCHAQTRVPLDARLKWVFLGEEFLRSMQLWTQGYDIYSPSRVGHVVFHDETPKDQTTLNGSYSENRGKDPNQATELELSLNRMRKQLHLPVVGPTDDVDIDKYYLPPVRSVEKYLNFSGVSAKDLALDRWPCGQLHWVPYDDPAPVEALLPGYSMTNPRPMAVRTPKPVVKDTSKPMIADNPVNVAVRQVADGSWEGLYDVYLLAAAVVVAVLAAGLFVARRRSHQSASMLYEPVAVKDDDGESDM</sequence>
<evidence type="ECO:0000313" key="3">
    <source>
        <dbReference type="Proteomes" id="UP000243579"/>
    </source>
</evidence>
<accession>A0A1V9ZNS1</accession>
<dbReference type="Proteomes" id="UP000243579">
    <property type="component" value="Unassembled WGS sequence"/>
</dbReference>
<keyword evidence="1" id="KW-0472">Membrane</keyword>
<name>A0A1V9ZNS1_ACHHY</name>